<keyword evidence="3" id="KW-1185">Reference proteome</keyword>
<name>A0AAV2YMC5_9STRA</name>
<comment type="caution">
    <text evidence="2">The sequence shown here is derived from an EMBL/GenBank/DDBJ whole genome shotgun (WGS) entry which is preliminary data.</text>
</comment>
<accession>A0AAV2YMC5</accession>
<evidence type="ECO:0000256" key="1">
    <source>
        <dbReference type="SAM" id="MobiDB-lite"/>
    </source>
</evidence>
<gene>
    <name evidence="2" type="ORF">N0F65_003503</name>
</gene>
<proteinExistence type="predicted"/>
<protein>
    <recommendedName>
        <fullName evidence="4">FLYWCH-type domain-containing protein</fullName>
    </recommendedName>
</protein>
<evidence type="ECO:0000313" key="3">
    <source>
        <dbReference type="Proteomes" id="UP001146120"/>
    </source>
</evidence>
<organism evidence="2 3">
    <name type="scientific">Lagenidium giganteum</name>
    <dbReference type="NCBI Taxonomy" id="4803"/>
    <lineage>
        <taxon>Eukaryota</taxon>
        <taxon>Sar</taxon>
        <taxon>Stramenopiles</taxon>
        <taxon>Oomycota</taxon>
        <taxon>Peronosporomycetes</taxon>
        <taxon>Pythiales</taxon>
        <taxon>Pythiaceae</taxon>
    </lineage>
</organism>
<dbReference type="AlphaFoldDB" id="A0AAV2YMC5"/>
<reference evidence="2" key="1">
    <citation type="submission" date="2022-11" db="EMBL/GenBank/DDBJ databases">
        <authorList>
            <person name="Morgan W.R."/>
            <person name="Tartar A."/>
        </authorList>
    </citation>
    <scope>NUCLEOTIDE SEQUENCE</scope>
    <source>
        <strain evidence="2">ARSEF 373</strain>
    </source>
</reference>
<evidence type="ECO:0000313" key="2">
    <source>
        <dbReference type="EMBL" id="DAZ94467.1"/>
    </source>
</evidence>
<reference evidence="2" key="2">
    <citation type="journal article" date="2023" name="Microbiol Resour">
        <title>Decontamination and Annotation of the Draft Genome Sequence of the Oomycete Lagenidium giganteum ARSEF 373.</title>
        <authorList>
            <person name="Morgan W.R."/>
            <person name="Tartar A."/>
        </authorList>
    </citation>
    <scope>NUCLEOTIDE SEQUENCE</scope>
    <source>
        <strain evidence="2">ARSEF 373</strain>
    </source>
</reference>
<sequence>MSASSVPALVTNAISNFQPGDGFDERPPRPSESSVISKRAVRVGTVVDGKVKVRWICLASHRCRENLTITLLSDGKTLRATQHLREGHTILSEKTECEMKKMREREDIARRLKPSVMYRIEPVQLRTLVEALHIINNILPFRLGEYPESQMLNDLAVRDQMQCS</sequence>
<feature type="region of interest" description="Disordered" evidence="1">
    <location>
        <begin position="17"/>
        <end position="36"/>
    </location>
</feature>
<evidence type="ECO:0008006" key="4">
    <source>
        <dbReference type="Google" id="ProtNLM"/>
    </source>
</evidence>
<dbReference type="EMBL" id="DAKRPA010000249">
    <property type="protein sequence ID" value="DAZ94467.1"/>
    <property type="molecule type" value="Genomic_DNA"/>
</dbReference>
<dbReference type="Proteomes" id="UP001146120">
    <property type="component" value="Unassembled WGS sequence"/>
</dbReference>